<keyword evidence="7" id="KW-1185">Reference proteome</keyword>
<feature type="domain" description="Core-binding (CB)" evidence="5">
    <location>
        <begin position="1"/>
        <end position="79"/>
    </location>
</feature>
<gene>
    <name evidence="6" type="primary">xerD_1</name>
    <name evidence="6" type="ORF">AELLOGFF_00023</name>
</gene>
<dbReference type="PROSITE" id="PS51898">
    <property type="entry name" value="TYR_RECOMBINASE"/>
    <property type="match status" value="1"/>
</dbReference>
<dbReference type="GO" id="GO:0015074">
    <property type="term" value="P:DNA integration"/>
    <property type="evidence" value="ECO:0007669"/>
    <property type="project" value="InterPro"/>
</dbReference>
<proteinExistence type="predicted"/>
<dbReference type="PANTHER" id="PTHR30349:SF64">
    <property type="entry name" value="PROPHAGE INTEGRASE INTD-RELATED"/>
    <property type="match status" value="1"/>
</dbReference>
<dbReference type="Proteomes" id="UP000430146">
    <property type="component" value="Unassembled WGS sequence"/>
</dbReference>
<dbReference type="SUPFAM" id="SSF56349">
    <property type="entry name" value="DNA breaking-rejoining enzymes"/>
    <property type="match status" value="1"/>
</dbReference>
<dbReference type="AlphaFoldDB" id="A0A5S9MQL5"/>
<dbReference type="Pfam" id="PF00589">
    <property type="entry name" value="Phage_integrase"/>
    <property type="match status" value="1"/>
</dbReference>
<reference evidence="6 7" key="1">
    <citation type="submission" date="2019-11" db="EMBL/GenBank/DDBJ databases">
        <authorList>
            <person name="Holert J."/>
        </authorList>
    </citation>
    <scope>NUCLEOTIDE SEQUENCE [LARGE SCALE GENOMIC DNA]</scope>
    <source>
        <strain evidence="6">BC8_1</strain>
    </source>
</reference>
<dbReference type="GO" id="GO:0006310">
    <property type="term" value="P:DNA recombination"/>
    <property type="evidence" value="ECO:0007669"/>
    <property type="project" value="UniProtKB-KW"/>
</dbReference>
<dbReference type="InterPro" id="IPR050090">
    <property type="entry name" value="Tyrosine_recombinase_XerCD"/>
</dbReference>
<feature type="domain" description="Tyr recombinase" evidence="4">
    <location>
        <begin position="100"/>
        <end position="268"/>
    </location>
</feature>
<dbReference type="InterPro" id="IPR002104">
    <property type="entry name" value="Integrase_catalytic"/>
</dbReference>
<name>A0A5S9MQL5_MYCVN</name>
<accession>A0A5S9MQL5</accession>
<dbReference type="InterPro" id="IPR044068">
    <property type="entry name" value="CB"/>
</dbReference>
<dbReference type="InterPro" id="IPR011010">
    <property type="entry name" value="DNA_brk_join_enz"/>
</dbReference>
<protein>
    <submittedName>
        <fullName evidence="6">Tyrosine recombinase XerD</fullName>
    </submittedName>
</protein>
<dbReference type="EMBL" id="CACSIP010000001">
    <property type="protein sequence ID" value="CAA0078381.1"/>
    <property type="molecule type" value="Genomic_DNA"/>
</dbReference>
<evidence type="ECO:0000256" key="3">
    <source>
        <dbReference type="PROSITE-ProRule" id="PRU01248"/>
    </source>
</evidence>
<evidence type="ECO:0000313" key="7">
    <source>
        <dbReference type="Proteomes" id="UP000430146"/>
    </source>
</evidence>
<evidence type="ECO:0000256" key="2">
    <source>
        <dbReference type="ARBA" id="ARBA00023172"/>
    </source>
</evidence>
<dbReference type="Gene3D" id="1.10.443.10">
    <property type="entry name" value="Intergrase catalytic core"/>
    <property type="match status" value="1"/>
</dbReference>
<evidence type="ECO:0000256" key="1">
    <source>
        <dbReference type="ARBA" id="ARBA00023125"/>
    </source>
</evidence>
<dbReference type="PANTHER" id="PTHR30349">
    <property type="entry name" value="PHAGE INTEGRASE-RELATED"/>
    <property type="match status" value="1"/>
</dbReference>
<evidence type="ECO:0000259" key="4">
    <source>
        <dbReference type="PROSITE" id="PS51898"/>
    </source>
</evidence>
<evidence type="ECO:0000313" key="6">
    <source>
        <dbReference type="EMBL" id="CAA0078381.1"/>
    </source>
</evidence>
<sequence length="276" mass="31427">MTNPLLQEWMLWQHAARLSESTVTERVRVIAQFDVENPTGAFAASSIDVIKWMSKHSEWSAATAATYHSYLRAWFHWLSIMDYRSENPMIKIASPRYPERVPRPVSDDDLIRLLCTPMHHRTRVMILLAALAGMRVAEISKVRGEDVDVTTPRLFVIGKGGKRAWIPLHPLVVDVALTMPRRGWWFPANSRRPGNHVHAKSVSDIIGQAMRRAGARGTPHSLRHWTGTTLLDDGADLRTVQELLRHSSVANTQIYTRVPDQRRHDAINRLDPFRAA</sequence>
<evidence type="ECO:0000259" key="5">
    <source>
        <dbReference type="PROSITE" id="PS51900"/>
    </source>
</evidence>
<dbReference type="InterPro" id="IPR013762">
    <property type="entry name" value="Integrase-like_cat_sf"/>
</dbReference>
<keyword evidence="1 3" id="KW-0238">DNA-binding</keyword>
<dbReference type="PROSITE" id="PS51900">
    <property type="entry name" value="CB"/>
    <property type="match status" value="1"/>
</dbReference>
<keyword evidence="2" id="KW-0233">DNA recombination</keyword>
<organism evidence="6 7">
    <name type="scientific">Mycolicibacterium vanbaalenii</name>
    <name type="common">Mycobacterium vanbaalenii</name>
    <dbReference type="NCBI Taxonomy" id="110539"/>
    <lineage>
        <taxon>Bacteria</taxon>
        <taxon>Bacillati</taxon>
        <taxon>Actinomycetota</taxon>
        <taxon>Actinomycetes</taxon>
        <taxon>Mycobacteriales</taxon>
        <taxon>Mycobacteriaceae</taxon>
        <taxon>Mycolicibacterium</taxon>
    </lineage>
</organism>
<dbReference type="GO" id="GO:0003677">
    <property type="term" value="F:DNA binding"/>
    <property type="evidence" value="ECO:0007669"/>
    <property type="project" value="UniProtKB-UniRule"/>
</dbReference>